<accession>M4BBK5</accession>
<dbReference type="EMBL" id="JH598095">
    <property type="status" value="NOT_ANNOTATED_CDS"/>
    <property type="molecule type" value="Genomic_DNA"/>
</dbReference>
<feature type="domain" description="LicD/FKTN/FKRP nucleotidyltransferase" evidence="1">
    <location>
        <begin position="6"/>
        <end position="46"/>
    </location>
</feature>
<dbReference type="HOGENOM" id="CLU_080041_1_0_1"/>
<dbReference type="Pfam" id="PF04991">
    <property type="entry name" value="LicD"/>
    <property type="match status" value="1"/>
</dbReference>
<proteinExistence type="predicted"/>
<dbReference type="PANTHER" id="PTHR43404:SF1">
    <property type="entry name" value="MNN4P"/>
    <property type="match status" value="1"/>
</dbReference>
<dbReference type="STRING" id="559515.M4BBK5"/>
<keyword evidence="3" id="KW-1185">Reference proteome</keyword>
<dbReference type="EnsemblProtists" id="HpaT803668">
    <property type="protein sequence ID" value="HpaP803668"/>
    <property type="gene ID" value="HpaG803668"/>
</dbReference>
<organism evidence="2 3">
    <name type="scientific">Hyaloperonospora arabidopsidis (strain Emoy2)</name>
    <name type="common">Downy mildew agent</name>
    <name type="synonym">Peronospora arabidopsidis</name>
    <dbReference type="NCBI Taxonomy" id="559515"/>
    <lineage>
        <taxon>Eukaryota</taxon>
        <taxon>Sar</taxon>
        <taxon>Stramenopiles</taxon>
        <taxon>Oomycota</taxon>
        <taxon>Peronosporomycetes</taxon>
        <taxon>Peronosporales</taxon>
        <taxon>Peronosporaceae</taxon>
        <taxon>Hyaloperonospora</taxon>
    </lineage>
</organism>
<evidence type="ECO:0000259" key="1">
    <source>
        <dbReference type="Pfam" id="PF04991"/>
    </source>
</evidence>
<dbReference type="VEuPathDB" id="FungiDB:HpaG803668"/>
<dbReference type="InParanoid" id="M4BBK5"/>
<dbReference type="InterPro" id="IPR052942">
    <property type="entry name" value="LPS_cholinephosphotransferase"/>
</dbReference>
<dbReference type="PANTHER" id="PTHR43404">
    <property type="entry name" value="LIPOPOLYSACCHARIDE CHOLINEPHOSPHOTRANSFERASE LICD"/>
    <property type="match status" value="1"/>
</dbReference>
<dbReference type="Proteomes" id="UP000011713">
    <property type="component" value="Unassembled WGS sequence"/>
</dbReference>
<evidence type="ECO:0000313" key="3">
    <source>
        <dbReference type="Proteomes" id="UP000011713"/>
    </source>
</evidence>
<evidence type="ECO:0000313" key="2">
    <source>
        <dbReference type="EnsemblProtists" id="HpaP803668"/>
    </source>
</evidence>
<dbReference type="OMA" id="WDYNADM"/>
<reference evidence="3" key="1">
    <citation type="journal article" date="2010" name="Science">
        <title>Signatures of adaptation to obligate biotrophy in the Hyaloperonospora arabidopsidis genome.</title>
        <authorList>
            <person name="Baxter L."/>
            <person name="Tripathy S."/>
            <person name="Ishaque N."/>
            <person name="Boot N."/>
            <person name="Cabral A."/>
            <person name="Kemen E."/>
            <person name="Thines M."/>
            <person name="Ah-Fong A."/>
            <person name="Anderson R."/>
            <person name="Badejoko W."/>
            <person name="Bittner-Eddy P."/>
            <person name="Boore J.L."/>
            <person name="Chibucos M.C."/>
            <person name="Coates M."/>
            <person name="Dehal P."/>
            <person name="Delehaunty K."/>
            <person name="Dong S."/>
            <person name="Downton P."/>
            <person name="Dumas B."/>
            <person name="Fabro G."/>
            <person name="Fronick C."/>
            <person name="Fuerstenberg S.I."/>
            <person name="Fulton L."/>
            <person name="Gaulin E."/>
            <person name="Govers F."/>
            <person name="Hughes L."/>
            <person name="Humphray S."/>
            <person name="Jiang R.H."/>
            <person name="Judelson H."/>
            <person name="Kamoun S."/>
            <person name="Kyung K."/>
            <person name="Meijer H."/>
            <person name="Minx P."/>
            <person name="Morris P."/>
            <person name="Nelson J."/>
            <person name="Phuntumart V."/>
            <person name="Qutob D."/>
            <person name="Rehmany A."/>
            <person name="Rougon-Cardoso A."/>
            <person name="Ryden P."/>
            <person name="Torto-Alalibo T."/>
            <person name="Studholme D."/>
            <person name="Wang Y."/>
            <person name="Win J."/>
            <person name="Wood J."/>
            <person name="Clifton S.W."/>
            <person name="Rogers J."/>
            <person name="Van den Ackerveken G."/>
            <person name="Jones J.D."/>
            <person name="McDowell J.M."/>
            <person name="Beynon J."/>
            <person name="Tyler B.M."/>
        </authorList>
    </citation>
    <scope>NUCLEOTIDE SEQUENCE [LARGE SCALE GENOMIC DNA]</scope>
    <source>
        <strain evidence="3">Emoy2</strain>
    </source>
</reference>
<sequence>MLENAQVVYWIDSGTLLGVYRAQQLVPWDYNVDIGVTAAGLDYLRSKDTEPLEVTEGYELTVFNSSLHEAGETSTAVPVRFVDTTLGFYANVFAFEESQGVFKDDVKSVTAADMEENVVGNGFLVETLVGPEPSEIWHRCVHCPMIQDVDDSITSKDFDVNTVTKQFRVPRDWLFPLRTCRVELFEVKCPAQTAPYLMYIFGNRFLTPELWD</sequence>
<dbReference type="eggNOG" id="ENOG502S6PR">
    <property type="taxonomic scope" value="Eukaryota"/>
</dbReference>
<dbReference type="GO" id="GO:0009100">
    <property type="term" value="P:glycoprotein metabolic process"/>
    <property type="evidence" value="ECO:0007669"/>
    <property type="project" value="UniProtKB-ARBA"/>
</dbReference>
<reference evidence="2" key="2">
    <citation type="submission" date="2015-06" db="UniProtKB">
        <authorList>
            <consortium name="EnsemblProtists"/>
        </authorList>
    </citation>
    <scope>IDENTIFICATION</scope>
    <source>
        <strain evidence="2">Emoy2</strain>
    </source>
</reference>
<protein>
    <recommendedName>
        <fullName evidence="1">LicD/FKTN/FKRP nucleotidyltransferase domain-containing protein</fullName>
    </recommendedName>
</protein>
<dbReference type="InterPro" id="IPR007074">
    <property type="entry name" value="LicD/FKTN/FKRP_NTP_transf"/>
</dbReference>
<dbReference type="AlphaFoldDB" id="M4BBK5"/>
<name>M4BBK5_HYAAE</name>